<reference evidence="3" key="1">
    <citation type="journal article" date="2019" name="Int. J. Syst. Evol. Microbiol.">
        <title>The Global Catalogue of Microorganisms (GCM) 10K type strain sequencing project: providing services to taxonomists for standard genome sequencing and annotation.</title>
        <authorList>
            <consortium name="The Broad Institute Genomics Platform"/>
            <consortium name="The Broad Institute Genome Sequencing Center for Infectious Disease"/>
            <person name="Wu L."/>
            <person name="Ma J."/>
        </authorList>
    </citation>
    <scope>NUCLEOTIDE SEQUENCE [LARGE SCALE GENOMIC DNA]</scope>
    <source>
        <strain evidence="3">CCM 7756</strain>
    </source>
</reference>
<evidence type="ECO:0008006" key="4">
    <source>
        <dbReference type="Google" id="ProtNLM"/>
    </source>
</evidence>
<feature type="transmembrane region" description="Helical" evidence="1">
    <location>
        <begin position="201"/>
        <end position="221"/>
    </location>
</feature>
<sequence length="227" mass="25997">MSKSQKELQKENYRLLEKLDPRYNKSCMEIITYIRVNTAARSRETEKVLNEFLKQLIQAQREGKSIEQVTRGDSKAFADDLIERLTKRNILSLAAILAVILTGLNLLFDYTIEILFRLIDGAAFITTLSILPFLAEMILTASFGATFVYLVFYIYRKIAFRDWPLWREYGLYFLVGGGLFLVYLLFSHLASSINIGPSFELNMFFIVLLGIAFIVSGIVAFRSENNA</sequence>
<comment type="caution">
    <text evidence="2">The sequence shown here is derived from an EMBL/GenBank/DDBJ whole genome shotgun (WGS) entry which is preliminary data.</text>
</comment>
<feature type="transmembrane region" description="Helical" evidence="1">
    <location>
        <begin position="90"/>
        <end position="108"/>
    </location>
</feature>
<keyword evidence="1" id="KW-0812">Transmembrane</keyword>
<organism evidence="2 3">
    <name type="scientific">Salinicoccus sesuvii</name>
    <dbReference type="NCBI Taxonomy" id="868281"/>
    <lineage>
        <taxon>Bacteria</taxon>
        <taxon>Bacillati</taxon>
        <taxon>Bacillota</taxon>
        <taxon>Bacilli</taxon>
        <taxon>Bacillales</taxon>
        <taxon>Staphylococcaceae</taxon>
        <taxon>Salinicoccus</taxon>
    </lineage>
</organism>
<proteinExistence type="predicted"/>
<gene>
    <name evidence="2" type="ORF">ACFOEO_00930</name>
</gene>
<dbReference type="SUPFAM" id="SSF158560">
    <property type="entry name" value="BH3980-like"/>
    <property type="match status" value="1"/>
</dbReference>
<accession>A0ABV7N2A1</accession>
<keyword evidence="1" id="KW-0472">Membrane</keyword>
<feature type="transmembrane region" description="Helical" evidence="1">
    <location>
        <begin position="170"/>
        <end position="189"/>
    </location>
</feature>
<evidence type="ECO:0000313" key="3">
    <source>
        <dbReference type="Proteomes" id="UP001595637"/>
    </source>
</evidence>
<keyword evidence="3" id="KW-1185">Reference proteome</keyword>
<dbReference type="Proteomes" id="UP001595637">
    <property type="component" value="Unassembled WGS sequence"/>
</dbReference>
<feature type="transmembrane region" description="Helical" evidence="1">
    <location>
        <begin position="138"/>
        <end position="155"/>
    </location>
</feature>
<dbReference type="EMBL" id="JBHRVQ010000001">
    <property type="protein sequence ID" value="MFC3387171.1"/>
    <property type="molecule type" value="Genomic_DNA"/>
</dbReference>
<dbReference type="RefSeq" id="WP_380650729.1">
    <property type="nucleotide sequence ID" value="NZ_JBHRVQ010000001.1"/>
</dbReference>
<evidence type="ECO:0000256" key="1">
    <source>
        <dbReference type="SAM" id="Phobius"/>
    </source>
</evidence>
<keyword evidence="1" id="KW-1133">Transmembrane helix</keyword>
<protein>
    <recommendedName>
        <fullName evidence="4">DUF1129 family protein</fullName>
    </recommendedName>
</protein>
<evidence type="ECO:0000313" key="2">
    <source>
        <dbReference type="EMBL" id="MFC3387171.1"/>
    </source>
</evidence>
<name>A0ABV7N2A1_9STAP</name>
<dbReference type="Gene3D" id="1.10.1900.10">
    <property type="entry name" value="c-terminal domain of poly(a) binding protein"/>
    <property type="match status" value="1"/>
</dbReference>